<dbReference type="PANTHER" id="PTHR47955:SF15">
    <property type="entry name" value="CYTOCHROME P450 71A2-LIKE"/>
    <property type="match status" value="1"/>
</dbReference>
<sequence length="477" mass="54166">MAFIILSLLQQFPFAQNITLFSSLFSFIIALFPLFFIKLRDSRRTTKSSQFINLPPSPPKLPFIGNLHQLGSLPHHSFRSLSQKYGPIMFLQLGQSPTVVLSSPEFASQIMKTHDLDFANRPRFTAPKILLYGCTDVVFGPYGEMWRERKKVCVNEFLSPKRVQSFKEIREEEVGELVKKIRDLSLGSECVNLSELLIATSNGVVSKCVLGDKFNRDGRFVKLTRKVMIKLGAVSVGDYFPSLGWFDVVTGFIPKVKSTFNKLDKFFDQDMFVGGIETTSTTLQWGMAELMRNPTKMKKAQEEVRRVVGSKSKVDESDISEMKYLKCVVKEILRLHPPAPLMAPRISKSSVQLNGYTIPAHTTVYINSWAIQRDPKLWERPEEFLPERFEKNIDFDFKGQNFSYIPFGSGRRGCPGIMFGIASMECMLANLLYWFDWKLPTNGDASVHDIDMSESFGLTVTMKVPLCLHATPYSFGS</sequence>
<accession>A0A834X5E1</accession>
<keyword evidence="10" id="KW-1133">Transmembrane helix</keyword>
<protein>
    <submittedName>
        <fullName evidence="11">Cytochrome P450 71A1-like</fullName>
    </submittedName>
</protein>
<name>A0A834X5E1_9FABA</name>
<evidence type="ECO:0000256" key="2">
    <source>
        <dbReference type="ARBA" id="ARBA00010617"/>
    </source>
</evidence>
<dbReference type="InterPro" id="IPR001128">
    <property type="entry name" value="Cyt_P450"/>
</dbReference>
<dbReference type="FunFam" id="1.10.630.10:FF:000126">
    <property type="entry name" value="Predicted protein"/>
    <property type="match status" value="1"/>
</dbReference>
<dbReference type="GO" id="GO:0005506">
    <property type="term" value="F:iron ion binding"/>
    <property type="evidence" value="ECO:0007669"/>
    <property type="project" value="InterPro"/>
</dbReference>
<dbReference type="PRINTS" id="PR00463">
    <property type="entry name" value="EP450I"/>
</dbReference>
<dbReference type="PROSITE" id="PS00086">
    <property type="entry name" value="CYTOCHROME_P450"/>
    <property type="match status" value="1"/>
</dbReference>
<dbReference type="AlphaFoldDB" id="A0A834X5E1"/>
<evidence type="ECO:0000256" key="4">
    <source>
        <dbReference type="ARBA" id="ARBA00022723"/>
    </source>
</evidence>
<keyword evidence="5 9" id="KW-0560">Oxidoreductase</keyword>
<dbReference type="PRINTS" id="PR00385">
    <property type="entry name" value="P450"/>
</dbReference>
<dbReference type="CDD" id="cd11072">
    <property type="entry name" value="CYP71-like"/>
    <property type="match status" value="1"/>
</dbReference>
<dbReference type="InterPro" id="IPR017972">
    <property type="entry name" value="Cyt_P450_CS"/>
</dbReference>
<comment type="cofactor">
    <cofactor evidence="1 8">
        <name>heme</name>
        <dbReference type="ChEBI" id="CHEBI:30413"/>
    </cofactor>
</comment>
<dbReference type="Pfam" id="PF00067">
    <property type="entry name" value="p450"/>
    <property type="match status" value="2"/>
</dbReference>
<keyword evidence="10" id="KW-0472">Membrane</keyword>
<keyword evidence="7 9" id="KW-0503">Monooxygenase</keyword>
<dbReference type="SUPFAM" id="SSF48264">
    <property type="entry name" value="Cytochrome P450"/>
    <property type="match status" value="1"/>
</dbReference>
<gene>
    <name evidence="11" type="ORF">G2W53_006732</name>
</gene>
<organism evidence="11 12">
    <name type="scientific">Senna tora</name>
    <dbReference type="NCBI Taxonomy" id="362788"/>
    <lineage>
        <taxon>Eukaryota</taxon>
        <taxon>Viridiplantae</taxon>
        <taxon>Streptophyta</taxon>
        <taxon>Embryophyta</taxon>
        <taxon>Tracheophyta</taxon>
        <taxon>Spermatophyta</taxon>
        <taxon>Magnoliopsida</taxon>
        <taxon>eudicotyledons</taxon>
        <taxon>Gunneridae</taxon>
        <taxon>Pentapetalae</taxon>
        <taxon>rosids</taxon>
        <taxon>fabids</taxon>
        <taxon>Fabales</taxon>
        <taxon>Fabaceae</taxon>
        <taxon>Caesalpinioideae</taxon>
        <taxon>Cassia clade</taxon>
        <taxon>Senna</taxon>
    </lineage>
</organism>
<dbReference type="InterPro" id="IPR036396">
    <property type="entry name" value="Cyt_P450_sf"/>
</dbReference>
<keyword evidence="10" id="KW-0812">Transmembrane</keyword>
<dbReference type="Gene3D" id="1.10.630.10">
    <property type="entry name" value="Cytochrome P450"/>
    <property type="match status" value="2"/>
</dbReference>
<comment type="similarity">
    <text evidence="2 9">Belongs to the cytochrome P450 family.</text>
</comment>
<feature type="transmembrane region" description="Helical" evidence="10">
    <location>
        <begin position="18"/>
        <end position="37"/>
    </location>
</feature>
<dbReference type="GO" id="GO:0016705">
    <property type="term" value="F:oxidoreductase activity, acting on paired donors, with incorporation or reduction of molecular oxygen"/>
    <property type="evidence" value="ECO:0007669"/>
    <property type="project" value="InterPro"/>
</dbReference>
<keyword evidence="4 8" id="KW-0479">Metal-binding</keyword>
<evidence type="ECO:0000256" key="3">
    <source>
        <dbReference type="ARBA" id="ARBA00022617"/>
    </source>
</evidence>
<evidence type="ECO:0000256" key="9">
    <source>
        <dbReference type="RuleBase" id="RU000461"/>
    </source>
</evidence>
<dbReference type="GO" id="GO:0020037">
    <property type="term" value="F:heme binding"/>
    <property type="evidence" value="ECO:0007669"/>
    <property type="project" value="InterPro"/>
</dbReference>
<proteinExistence type="inferred from homology"/>
<dbReference type="EMBL" id="JAAIUW010000003">
    <property type="protein sequence ID" value="KAF7838250.1"/>
    <property type="molecule type" value="Genomic_DNA"/>
</dbReference>
<evidence type="ECO:0000313" key="11">
    <source>
        <dbReference type="EMBL" id="KAF7838250.1"/>
    </source>
</evidence>
<evidence type="ECO:0000256" key="7">
    <source>
        <dbReference type="ARBA" id="ARBA00023033"/>
    </source>
</evidence>
<evidence type="ECO:0000313" key="12">
    <source>
        <dbReference type="Proteomes" id="UP000634136"/>
    </source>
</evidence>
<feature type="binding site" description="axial binding residue" evidence="8">
    <location>
        <position position="414"/>
    </location>
    <ligand>
        <name>heme</name>
        <dbReference type="ChEBI" id="CHEBI:30413"/>
    </ligand>
    <ligandPart>
        <name>Fe</name>
        <dbReference type="ChEBI" id="CHEBI:18248"/>
    </ligandPart>
</feature>
<dbReference type="GO" id="GO:0004497">
    <property type="term" value="F:monooxygenase activity"/>
    <property type="evidence" value="ECO:0007669"/>
    <property type="project" value="UniProtKB-KW"/>
</dbReference>
<evidence type="ECO:0000256" key="6">
    <source>
        <dbReference type="ARBA" id="ARBA00023004"/>
    </source>
</evidence>
<evidence type="ECO:0000256" key="8">
    <source>
        <dbReference type="PIRSR" id="PIRSR602401-1"/>
    </source>
</evidence>
<keyword evidence="6 8" id="KW-0408">Iron</keyword>
<keyword evidence="12" id="KW-1185">Reference proteome</keyword>
<comment type="caution">
    <text evidence="11">The sequence shown here is derived from an EMBL/GenBank/DDBJ whole genome shotgun (WGS) entry which is preliminary data.</text>
</comment>
<dbReference type="PANTHER" id="PTHR47955">
    <property type="entry name" value="CYTOCHROME P450 FAMILY 71 PROTEIN"/>
    <property type="match status" value="1"/>
</dbReference>
<reference evidence="11" key="1">
    <citation type="submission" date="2020-09" db="EMBL/GenBank/DDBJ databases">
        <title>Genome-Enabled Discovery of Anthraquinone Biosynthesis in Senna tora.</title>
        <authorList>
            <person name="Kang S.-H."/>
            <person name="Pandey R.P."/>
            <person name="Lee C.-M."/>
            <person name="Sim J.-S."/>
            <person name="Jeong J.-T."/>
            <person name="Choi B.-S."/>
            <person name="Jung M."/>
            <person name="Ginzburg D."/>
            <person name="Zhao K."/>
            <person name="Won S.Y."/>
            <person name="Oh T.-J."/>
            <person name="Yu Y."/>
            <person name="Kim N.-H."/>
            <person name="Lee O.R."/>
            <person name="Lee T.-H."/>
            <person name="Bashyal P."/>
            <person name="Kim T.-S."/>
            <person name="Lee W.-H."/>
            <person name="Kawkins C."/>
            <person name="Kim C.-K."/>
            <person name="Kim J.S."/>
            <person name="Ahn B.O."/>
            <person name="Rhee S.Y."/>
            <person name="Sohng J.K."/>
        </authorList>
    </citation>
    <scope>NUCLEOTIDE SEQUENCE</scope>
    <source>
        <tissue evidence="11">Leaf</tissue>
    </source>
</reference>
<evidence type="ECO:0000256" key="5">
    <source>
        <dbReference type="ARBA" id="ARBA00023002"/>
    </source>
</evidence>
<evidence type="ECO:0000256" key="1">
    <source>
        <dbReference type="ARBA" id="ARBA00001971"/>
    </source>
</evidence>
<keyword evidence="3 8" id="KW-0349">Heme</keyword>
<dbReference type="InterPro" id="IPR002401">
    <property type="entry name" value="Cyt_P450_E_grp-I"/>
</dbReference>
<dbReference type="OrthoDB" id="1470350at2759"/>
<evidence type="ECO:0000256" key="10">
    <source>
        <dbReference type="SAM" id="Phobius"/>
    </source>
</evidence>
<dbReference type="Proteomes" id="UP000634136">
    <property type="component" value="Unassembled WGS sequence"/>
</dbReference>